<dbReference type="InterPro" id="IPR011333">
    <property type="entry name" value="SKP1/BTB/POZ_sf"/>
</dbReference>
<dbReference type="VEuPathDB" id="FungiDB:FUN_000200"/>
<dbReference type="SMART" id="SM00225">
    <property type="entry name" value="BTB"/>
    <property type="match status" value="1"/>
</dbReference>
<feature type="domain" description="TLDc" evidence="2">
    <location>
        <begin position="335"/>
        <end position="523"/>
    </location>
</feature>
<dbReference type="PROSITE" id="PS50097">
    <property type="entry name" value="BTB"/>
    <property type="match status" value="1"/>
</dbReference>
<accession>A0A2N0RCX1</accession>
<dbReference type="Gene3D" id="1.25.40.420">
    <property type="match status" value="1"/>
</dbReference>
<dbReference type="InterPro" id="IPR011705">
    <property type="entry name" value="BACK"/>
</dbReference>
<evidence type="ECO:0000259" key="2">
    <source>
        <dbReference type="PROSITE" id="PS51886"/>
    </source>
</evidence>
<feature type="domain" description="BTB" evidence="1">
    <location>
        <begin position="21"/>
        <end position="94"/>
    </location>
</feature>
<dbReference type="PROSITE" id="PS51886">
    <property type="entry name" value="TLDC"/>
    <property type="match status" value="1"/>
</dbReference>
<evidence type="ECO:0000313" key="3">
    <source>
        <dbReference type="EMBL" id="PKC61140.1"/>
    </source>
</evidence>
<dbReference type="Pfam" id="PF00651">
    <property type="entry name" value="BTB"/>
    <property type="match status" value="1"/>
</dbReference>
<protein>
    <recommendedName>
        <fullName evidence="5">Kelch-like protein 17</fullName>
    </recommendedName>
</protein>
<dbReference type="Proteomes" id="UP000232688">
    <property type="component" value="Unassembled WGS sequence"/>
</dbReference>
<comment type="caution">
    <text evidence="3">The sequence shown here is derived from an EMBL/GenBank/DDBJ whole genome shotgun (WGS) entry which is preliminary data.</text>
</comment>
<dbReference type="Pfam" id="PF07534">
    <property type="entry name" value="TLD"/>
    <property type="match status" value="1"/>
</dbReference>
<dbReference type="Gene3D" id="3.30.710.10">
    <property type="entry name" value="Potassium Channel Kv1.1, Chain A"/>
    <property type="match status" value="1"/>
</dbReference>
<dbReference type="EMBL" id="LLXH01001027">
    <property type="protein sequence ID" value="PKC61140.1"/>
    <property type="molecule type" value="Genomic_DNA"/>
</dbReference>
<reference evidence="3 4" key="2">
    <citation type="submission" date="2017-10" db="EMBL/GenBank/DDBJ databases">
        <title>Genome analyses suggest a sexual origin of heterokaryosis in a supposedly ancient asexual fungus.</title>
        <authorList>
            <person name="Corradi N."/>
            <person name="Sedzielewska K."/>
            <person name="Noel J."/>
            <person name="Charron P."/>
            <person name="Farinelli L."/>
            <person name="Marton T."/>
            <person name="Kruger M."/>
            <person name="Pelin A."/>
            <person name="Brachmann A."/>
            <person name="Corradi N."/>
        </authorList>
    </citation>
    <scope>NUCLEOTIDE SEQUENCE [LARGE SCALE GENOMIC DNA]</scope>
    <source>
        <strain evidence="3 4">A1</strain>
    </source>
</reference>
<dbReference type="GO" id="GO:0005737">
    <property type="term" value="C:cytoplasm"/>
    <property type="evidence" value="ECO:0007669"/>
    <property type="project" value="TreeGrafter"/>
</dbReference>
<dbReference type="InterPro" id="IPR052407">
    <property type="entry name" value="BTB_POZ_domain_cont_9"/>
</dbReference>
<dbReference type="VEuPathDB" id="FungiDB:RhiirA1_539367"/>
<dbReference type="PANTHER" id="PTHR46306:SF1">
    <property type="entry name" value="BTB_POZ DOMAIN-CONTAINING PROTEIN 9"/>
    <property type="match status" value="1"/>
</dbReference>
<evidence type="ECO:0000259" key="1">
    <source>
        <dbReference type="PROSITE" id="PS50097"/>
    </source>
</evidence>
<dbReference type="InterPro" id="IPR006571">
    <property type="entry name" value="TLDc_dom"/>
</dbReference>
<sequence>MELLPKLSQNLLEILDDDEYYDITIEVGNDPYVKVFRAHMVILNYRSSYLRRILSTNKKKNDETLVNIKLTNILPEIFQIILRYIYGGRLSLEECDTSDIIKILMAASELSLQELIPRLQSFLINNKARWMEQNFSLIYQTSFENDSFLELQKFCTELMSKEPEKIFDSPDFTSITEKTLISIIQNANLQMNEVQIWEHVLKWGIAQNPGLSSDPSCYLNDDFVTLKNTLEKCIPFIKFIRFTSKEFLNKVHPYKLVMPEKLYENLIKWFLNNDYNPSNKLEPQEIKEISCKMNSNDYNTNSNLELQIVKEISHEIINDYNSSNKLESQIIIDSKIITIQHVKLISKWIDKLEIKGEMKNFYEFKLIFRGSRDGFTPKKFHEICDNQSRTVAIIKVKDSNEILGGYNPIKWKDSNEIFYNPIKWESDFGYGSTDDSFIFSFMNKNINEHVISRVKENEYAINNWSHYGPSFGRGDLTIYGGVEDGCNFYDNSNNYCSKRSYERNIRETESPFHVEEYEVFQIGMKI</sequence>
<name>A0A2N0RCX1_9GLOM</name>
<evidence type="ECO:0008006" key="5">
    <source>
        <dbReference type="Google" id="ProtNLM"/>
    </source>
</evidence>
<dbReference type="Pfam" id="PF07707">
    <property type="entry name" value="BACK"/>
    <property type="match status" value="1"/>
</dbReference>
<dbReference type="VEuPathDB" id="FungiDB:RhiirFUN_017583"/>
<dbReference type="PANTHER" id="PTHR46306">
    <property type="entry name" value="BTB/POZ DOMAIN-CONTAINING PROTEIN 9"/>
    <property type="match status" value="1"/>
</dbReference>
<proteinExistence type="predicted"/>
<organism evidence="3 4">
    <name type="scientific">Rhizophagus irregularis</name>
    <dbReference type="NCBI Taxonomy" id="588596"/>
    <lineage>
        <taxon>Eukaryota</taxon>
        <taxon>Fungi</taxon>
        <taxon>Fungi incertae sedis</taxon>
        <taxon>Mucoromycota</taxon>
        <taxon>Glomeromycotina</taxon>
        <taxon>Glomeromycetes</taxon>
        <taxon>Glomerales</taxon>
        <taxon>Glomeraceae</taxon>
        <taxon>Rhizophagus</taxon>
    </lineage>
</organism>
<dbReference type="InterPro" id="IPR000210">
    <property type="entry name" value="BTB/POZ_dom"/>
</dbReference>
<evidence type="ECO:0000313" key="4">
    <source>
        <dbReference type="Proteomes" id="UP000232688"/>
    </source>
</evidence>
<gene>
    <name evidence="3" type="ORF">RhiirA1_539367</name>
</gene>
<dbReference type="AlphaFoldDB" id="A0A2N0RCX1"/>
<dbReference type="SUPFAM" id="SSF54695">
    <property type="entry name" value="POZ domain"/>
    <property type="match status" value="1"/>
</dbReference>
<reference evidence="3 4" key="1">
    <citation type="submission" date="2017-10" db="EMBL/GenBank/DDBJ databases">
        <title>Extensive intraspecific genome diversity in a model arbuscular mycorrhizal fungus.</title>
        <authorList>
            <person name="Chen E.C.H."/>
            <person name="Morin E."/>
            <person name="Baudet D."/>
            <person name="Noel J."/>
            <person name="Ndikumana S."/>
            <person name="Charron P."/>
            <person name="St-Onge C."/>
            <person name="Giorgi J."/>
            <person name="Grigoriev I.V."/>
            <person name="Roux C."/>
            <person name="Martin F.M."/>
            <person name="Corradi N."/>
        </authorList>
    </citation>
    <scope>NUCLEOTIDE SEQUENCE [LARGE SCALE GENOMIC DNA]</scope>
    <source>
        <strain evidence="3 4">A1</strain>
    </source>
</reference>